<dbReference type="SUPFAM" id="SSF54292">
    <property type="entry name" value="2Fe-2S ferredoxin-like"/>
    <property type="match status" value="1"/>
</dbReference>
<dbReference type="AlphaFoldDB" id="A0A0G4GT87"/>
<dbReference type="InterPro" id="IPR036034">
    <property type="entry name" value="PDZ_sf"/>
</dbReference>
<keyword evidence="1" id="KW-0408">Iron</keyword>
<protein>
    <recommendedName>
        <fullName evidence="3">2Fe-2S ferredoxin-type domain-containing protein</fullName>
    </recommendedName>
</protein>
<organism evidence="4">
    <name type="scientific">Chromera velia CCMP2878</name>
    <dbReference type="NCBI Taxonomy" id="1169474"/>
    <lineage>
        <taxon>Eukaryota</taxon>
        <taxon>Sar</taxon>
        <taxon>Alveolata</taxon>
        <taxon>Colpodellida</taxon>
        <taxon>Chromeraceae</taxon>
        <taxon>Chromera</taxon>
    </lineage>
</organism>
<dbReference type="Gene3D" id="2.30.42.10">
    <property type="match status" value="1"/>
</dbReference>
<dbReference type="VEuPathDB" id="CryptoDB:Cvel_23312"/>
<evidence type="ECO:0000313" key="4">
    <source>
        <dbReference type="EMBL" id="CEM33978.1"/>
    </source>
</evidence>
<dbReference type="Pfam" id="PF00111">
    <property type="entry name" value="Fer2"/>
    <property type="match status" value="1"/>
</dbReference>
<keyword evidence="1" id="KW-0479">Metal-binding</keyword>
<dbReference type="GO" id="GO:0051537">
    <property type="term" value="F:2 iron, 2 sulfur cluster binding"/>
    <property type="evidence" value="ECO:0007669"/>
    <property type="project" value="UniProtKB-KW"/>
</dbReference>
<reference evidence="4" key="1">
    <citation type="submission" date="2014-11" db="EMBL/GenBank/DDBJ databases">
        <authorList>
            <person name="Otto D Thomas"/>
            <person name="Naeem Raeece"/>
        </authorList>
    </citation>
    <scope>NUCLEOTIDE SEQUENCE</scope>
</reference>
<keyword evidence="1" id="KW-0001">2Fe-2S</keyword>
<proteinExistence type="predicted"/>
<dbReference type="CDD" id="cd00207">
    <property type="entry name" value="fer2"/>
    <property type="match status" value="1"/>
</dbReference>
<dbReference type="SUPFAM" id="SSF50156">
    <property type="entry name" value="PDZ domain-like"/>
    <property type="match status" value="1"/>
</dbReference>
<dbReference type="InterPro" id="IPR012675">
    <property type="entry name" value="Beta-grasp_dom_sf"/>
</dbReference>
<sequence>MDKRMTRLSCGLIPVLCSLASAFVLRVPSLLPPSRLSAHHRITSLSREQPALHTSLFQAVSDGSEETETAITQTEGEGVSAVETLDAIPEDISLEDLKGPEEDVNACLRLALRQSPLASNVYTIELTRETGISWSSDFQFIFARVGELSGDGAAALSGQVREGDWLLAIDGTSVVEEDFDMEKVMDQFIYTPNTQTTLFLTFFRGTKEELCEFLGEEPPAEFVTVRVKDPESQEVLKVISDVPSGTNLRNVLVDNKQEVYQSYTKFTNCSGKSLCGTCVVRVKEGMGNCSIQEIDEKNTLRENPDDYRLSCATWLYGDVDVELQPSVPRGQFVRGSSRPRGKM</sequence>
<keyword evidence="2" id="KW-0411">Iron-sulfur</keyword>
<feature type="domain" description="2Fe-2S ferredoxin-type" evidence="3">
    <location>
        <begin position="268"/>
        <end position="313"/>
    </location>
</feature>
<dbReference type="InterPro" id="IPR001041">
    <property type="entry name" value="2Fe-2S_ferredoxin-type"/>
</dbReference>
<name>A0A0G4GT87_9ALVE</name>
<gene>
    <name evidence="4" type="ORF">Cvel_23312</name>
</gene>
<dbReference type="Gene3D" id="3.10.20.30">
    <property type="match status" value="1"/>
</dbReference>
<evidence type="ECO:0000259" key="3">
    <source>
        <dbReference type="Pfam" id="PF00111"/>
    </source>
</evidence>
<evidence type="ECO:0000256" key="1">
    <source>
        <dbReference type="ARBA" id="ARBA00022714"/>
    </source>
</evidence>
<accession>A0A0G4GT87</accession>
<evidence type="ECO:0000256" key="2">
    <source>
        <dbReference type="ARBA" id="ARBA00023014"/>
    </source>
</evidence>
<dbReference type="EMBL" id="CDMZ01001532">
    <property type="protein sequence ID" value="CEM33978.1"/>
    <property type="molecule type" value="Genomic_DNA"/>
</dbReference>
<dbReference type="InterPro" id="IPR036010">
    <property type="entry name" value="2Fe-2S_ferredoxin-like_sf"/>
</dbReference>